<feature type="compositionally biased region" description="Low complexity" evidence="1">
    <location>
        <begin position="106"/>
        <end position="116"/>
    </location>
</feature>
<name>A0A6M3KI05_9ZZZZ</name>
<evidence type="ECO:0000256" key="1">
    <source>
        <dbReference type="SAM" id="MobiDB-lite"/>
    </source>
</evidence>
<gene>
    <name evidence="2" type="ORF">MM415A00595_0016</name>
</gene>
<dbReference type="EMBL" id="MT142446">
    <property type="protein sequence ID" value="QJA81075.1"/>
    <property type="molecule type" value="Genomic_DNA"/>
</dbReference>
<sequence>MAREIVGTSPTTNELLYKDDAGNYEWVDASPKEVAKETAKIETAEGFLSGPSAMAVTGPTVTVGGVDFPVQQPDPYQYWGASADVTAPQPYYPKPAPPAPPGGGFAPPEEGFAPPEEGGPGGVVDTASDAAGLNPPPTPPPTGGGLPIPGWWTGTPEQWNSLPLEEQLFYNNAYGTPIAPERGPLPYDGEEFELPDGSTGYYYYDAAGSIKFQRISEKGTAWEQQYQQDILAWQKEQQLAEQAQWEQEQAWQEQQWADQEAYRQQQLSWQEQQFQQEQAFEQQQFAWMQQQATAQQTQQQQNYLANLQANPASWLEYAGAAGTTPAIQPWMIPLMGQEYAGTVAGAPLPGWEGQSMNMSQLPELTDPSRQYQARMGPTAFQQYAGYQQAATGIPPTELEYRLWSQAPPGGGVQSLGYVR</sequence>
<organism evidence="2">
    <name type="scientific">viral metagenome</name>
    <dbReference type="NCBI Taxonomy" id="1070528"/>
    <lineage>
        <taxon>unclassified sequences</taxon>
        <taxon>metagenomes</taxon>
        <taxon>organismal metagenomes</taxon>
    </lineage>
</organism>
<dbReference type="AlphaFoldDB" id="A0A6M3KI05"/>
<feature type="region of interest" description="Disordered" evidence="1">
    <location>
        <begin position="93"/>
        <end position="123"/>
    </location>
</feature>
<evidence type="ECO:0000313" key="2">
    <source>
        <dbReference type="EMBL" id="QJA81075.1"/>
    </source>
</evidence>
<reference evidence="2" key="1">
    <citation type="submission" date="2020-03" db="EMBL/GenBank/DDBJ databases">
        <title>The deep terrestrial virosphere.</title>
        <authorList>
            <person name="Holmfeldt K."/>
            <person name="Nilsson E."/>
            <person name="Simone D."/>
            <person name="Lopez-Fernandez M."/>
            <person name="Wu X."/>
            <person name="de Brujin I."/>
            <person name="Lundin D."/>
            <person name="Andersson A."/>
            <person name="Bertilsson S."/>
            <person name="Dopson M."/>
        </authorList>
    </citation>
    <scope>NUCLEOTIDE SEQUENCE</scope>
    <source>
        <strain evidence="2">MM415A00595</strain>
    </source>
</reference>
<accession>A0A6M3KI05</accession>
<protein>
    <submittedName>
        <fullName evidence="2">Uncharacterized protein</fullName>
    </submittedName>
</protein>
<proteinExistence type="predicted"/>